<evidence type="ECO:0000313" key="3">
    <source>
        <dbReference type="Proteomes" id="UP000054270"/>
    </source>
</evidence>
<feature type="region of interest" description="Disordered" evidence="1">
    <location>
        <begin position="30"/>
        <end position="60"/>
    </location>
</feature>
<dbReference type="EMBL" id="KN817673">
    <property type="protein sequence ID" value="KJA14587.1"/>
    <property type="molecule type" value="Genomic_DNA"/>
</dbReference>
<keyword evidence="3" id="KW-1185">Reference proteome</keyword>
<dbReference type="STRING" id="945553.A0A0D2KIW1"/>
<name>A0A0D2KIW1_HYPSF</name>
<proteinExistence type="predicted"/>
<gene>
    <name evidence="2" type="ORF">HYPSUDRAFT_208586</name>
</gene>
<dbReference type="AlphaFoldDB" id="A0A0D2KIW1"/>
<feature type="compositionally biased region" description="Basic residues" evidence="1">
    <location>
        <begin position="50"/>
        <end position="60"/>
    </location>
</feature>
<accession>A0A0D2KIW1</accession>
<protein>
    <submittedName>
        <fullName evidence="2">Uncharacterized protein</fullName>
    </submittedName>
</protein>
<sequence length="190" mass="20160">MGITVLEHLGRLGAVEMSLRRLGIDEAEDLAYAPSPSTSEDGEAEGTSPRKFKKKKGSKLKPHKSQINVAAAAEEHACGAVSAPPAATASLGVMHAAEPEPHHSASKVNFVDSLHAPASEIQGNEAFLADISSIAQHQLIFTCIRSASAHIAPLLSELKRHAHSYPKDHELSTLPAKCHAAYPNTLKTLL</sequence>
<organism evidence="2 3">
    <name type="scientific">Hypholoma sublateritium (strain FD-334 SS-4)</name>
    <dbReference type="NCBI Taxonomy" id="945553"/>
    <lineage>
        <taxon>Eukaryota</taxon>
        <taxon>Fungi</taxon>
        <taxon>Dikarya</taxon>
        <taxon>Basidiomycota</taxon>
        <taxon>Agaricomycotina</taxon>
        <taxon>Agaricomycetes</taxon>
        <taxon>Agaricomycetidae</taxon>
        <taxon>Agaricales</taxon>
        <taxon>Agaricineae</taxon>
        <taxon>Strophariaceae</taxon>
        <taxon>Hypholoma</taxon>
    </lineage>
</organism>
<evidence type="ECO:0000256" key="1">
    <source>
        <dbReference type="SAM" id="MobiDB-lite"/>
    </source>
</evidence>
<dbReference type="Proteomes" id="UP000054270">
    <property type="component" value="Unassembled WGS sequence"/>
</dbReference>
<evidence type="ECO:0000313" key="2">
    <source>
        <dbReference type="EMBL" id="KJA14587.1"/>
    </source>
</evidence>
<reference evidence="3" key="1">
    <citation type="submission" date="2014-04" db="EMBL/GenBank/DDBJ databases">
        <title>Evolutionary Origins and Diversification of the Mycorrhizal Mutualists.</title>
        <authorList>
            <consortium name="DOE Joint Genome Institute"/>
            <consortium name="Mycorrhizal Genomics Consortium"/>
            <person name="Kohler A."/>
            <person name="Kuo A."/>
            <person name="Nagy L.G."/>
            <person name="Floudas D."/>
            <person name="Copeland A."/>
            <person name="Barry K.W."/>
            <person name="Cichocki N."/>
            <person name="Veneault-Fourrey C."/>
            <person name="LaButti K."/>
            <person name="Lindquist E.A."/>
            <person name="Lipzen A."/>
            <person name="Lundell T."/>
            <person name="Morin E."/>
            <person name="Murat C."/>
            <person name="Riley R."/>
            <person name="Ohm R."/>
            <person name="Sun H."/>
            <person name="Tunlid A."/>
            <person name="Henrissat B."/>
            <person name="Grigoriev I.V."/>
            <person name="Hibbett D.S."/>
            <person name="Martin F."/>
        </authorList>
    </citation>
    <scope>NUCLEOTIDE SEQUENCE [LARGE SCALE GENOMIC DNA]</scope>
    <source>
        <strain evidence="3">FD-334 SS-4</strain>
    </source>
</reference>